<dbReference type="Gene3D" id="2.30.40.10">
    <property type="entry name" value="Urease, subunit C, domain 1"/>
    <property type="match status" value="1"/>
</dbReference>
<dbReference type="GO" id="GO:0035888">
    <property type="term" value="F:isoguanine deaminase activity"/>
    <property type="evidence" value="ECO:0007669"/>
    <property type="project" value="TreeGrafter"/>
</dbReference>
<dbReference type="InterPro" id="IPR052349">
    <property type="entry name" value="Metallo-hydrolase_Enzymes"/>
</dbReference>
<reference evidence="2 3" key="1">
    <citation type="journal article" date="2018" name="Environ. Microbiol.">
        <title>Ecological and genomic features of two widespread freshwater picocyanobacteria.</title>
        <authorList>
            <person name="Cabello-Yeves P.J."/>
            <person name="Picazo A."/>
            <person name="Camacho A."/>
            <person name="Callieri C."/>
            <person name="Rosselli R."/>
            <person name="Roda-Garcia J.J."/>
            <person name="Coutinho F.H."/>
            <person name="Rodriguez-Valera F."/>
        </authorList>
    </citation>
    <scope>NUCLEOTIDE SEQUENCE [LARGE SCALE GENOMIC DNA]</scope>
    <source>
        <strain evidence="2 3">Tous</strain>
    </source>
</reference>
<dbReference type="InterPro" id="IPR032466">
    <property type="entry name" value="Metal_Hydrolase"/>
</dbReference>
<dbReference type="SUPFAM" id="SSF51556">
    <property type="entry name" value="Metallo-dependent hydrolases"/>
    <property type="match status" value="1"/>
</dbReference>
<dbReference type="InterPro" id="IPR011059">
    <property type="entry name" value="Metal-dep_hydrolase_composite"/>
</dbReference>
<dbReference type="GO" id="GO:0006209">
    <property type="term" value="P:cytosine catabolic process"/>
    <property type="evidence" value="ECO:0007669"/>
    <property type="project" value="TreeGrafter"/>
</dbReference>
<comment type="caution">
    <text evidence="2">The sequence shown here is derived from an EMBL/GenBank/DDBJ whole genome shotgun (WGS) entry which is preliminary data.</text>
</comment>
<sequence length="426" mass="45622">MELRLPRGLLDPRLGGAGFRADADGLVSLSIAFEAGRITAISPLPAQAAAASLPLAFTPLIEPHAHLDKAFSAAAFPNREGTMAAAFAANQREYAQRSVEQVAERAERALERAWRNGVRAIRSHIDSVGAGAEPSWEALLAARERWRERLELQLVALAPMAHWLTAEGQSLARRVAAGQGLLGGVIGPPYGQGAASRSADREALLALLDLAERHGCGVDLHVDEADSCPGEGVAMVAQLVLEQRRAVAITCSHASSMALLPQRNCDRLADRLAAANIAVVALPNTNFWLLGRRPGRTPWRRPLAPIRSLQQAGVRLAIGGDNVQDPWYPGGDFDPIELLRWSAPLCQLMPWQRLGLAPFSTAAAAVLELAWDGVVRLGAPADLVLLGAGSWGELLARPPQRRVLRQGVWLPPPEAEKPSPLLPPHG</sequence>
<dbReference type="GO" id="GO:0004131">
    <property type="term" value="F:cytosine deaminase activity"/>
    <property type="evidence" value="ECO:0007669"/>
    <property type="project" value="TreeGrafter"/>
</dbReference>
<dbReference type="CDD" id="cd01293">
    <property type="entry name" value="Bact_CD"/>
    <property type="match status" value="1"/>
</dbReference>
<evidence type="ECO:0000256" key="1">
    <source>
        <dbReference type="SAM" id="MobiDB-lite"/>
    </source>
</evidence>
<accession>A0A2P7N1A7</accession>
<name>A0A2P7N1A7_9CYAN</name>
<dbReference type="AlphaFoldDB" id="A0A2P7N1A7"/>
<evidence type="ECO:0000313" key="3">
    <source>
        <dbReference type="Proteomes" id="UP000243002"/>
    </source>
</evidence>
<dbReference type="RefSeq" id="WP_106501410.1">
    <property type="nucleotide sequence ID" value="NZ_PXXO01000001.1"/>
</dbReference>
<dbReference type="PANTHER" id="PTHR32027">
    <property type="entry name" value="CYTOSINE DEAMINASE"/>
    <property type="match status" value="1"/>
</dbReference>
<proteinExistence type="predicted"/>
<dbReference type="Gene3D" id="3.20.20.140">
    <property type="entry name" value="Metal-dependent hydrolases"/>
    <property type="match status" value="1"/>
</dbReference>
<protein>
    <submittedName>
        <fullName evidence="2">Cytosine deaminase</fullName>
    </submittedName>
</protein>
<dbReference type="EMBL" id="PXXO01000001">
    <property type="protein sequence ID" value="PSJ07226.1"/>
    <property type="molecule type" value="Genomic_DNA"/>
</dbReference>
<organism evidence="2 3">
    <name type="scientific">Cyanobium usitatum str. Tous</name>
    <dbReference type="NCBI Taxonomy" id="2116684"/>
    <lineage>
        <taxon>Bacteria</taxon>
        <taxon>Bacillati</taxon>
        <taxon>Cyanobacteriota</taxon>
        <taxon>Cyanophyceae</taxon>
        <taxon>Synechococcales</taxon>
        <taxon>Prochlorococcaceae</taxon>
        <taxon>Cyanobium</taxon>
    </lineage>
</organism>
<keyword evidence="3" id="KW-1185">Reference proteome</keyword>
<feature type="region of interest" description="Disordered" evidence="1">
    <location>
        <begin position="407"/>
        <end position="426"/>
    </location>
</feature>
<dbReference type="Proteomes" id="UP000243002">
    <property type="component" value="Unassembled WGS sequence"/>
</dbReference>
<gene>
    <name evidence="2" type="ORF">C7K55_00180</name>
</gene>
<dbReference type="PANTHER" id="PTHR32027:SF0">
    <property type="entry name" value="CYTOSINE DEAMINASE"/>
    <property type="match status" value="1"/>
</dbReference>
<evidence type="ECO:0000313" key="2">
    <source>
        <dbReference type="EMBL" id="PSJ07226.1"/>
    </source>
</evidence>
<dbReference type="OrthoDB" id="9815027at2"/>